<sequence length="744" mass="82498">MKLQTLACAVALMTGGLFFSHTVNEAIAATTVNQQVTLAPTREQSLVTRQVATLVDRQHYLNMRLDADVSRRVLAMYIDSLDPDHTLFLQSDIDEFNKKYASSLGTSLKTGDLAPAFNIYDRYRTRLNSFYQFAMQQLDKKQNLHRNDFIELDREKAPFFNSKRDQQEHWQKMLVSQLINLNINKEEEAAKQQALKANPALAAGQDLTPPEDLTPVETLKKRYRRQMEQQTRIKSDRVLEKILNATLATYDPHSNYYAPIEAMELNRQTTLALEGIGVSIRPERGNEDYTRIETIVDGGPASKSGQVKSGDRIIGVGQEGEPIVDVIGWPSGEIVGLIRGKRGTKVTLRLLATGAAANQARVVTLTRDVIQEEDSGVRSRVVNVKRNDGEHKIGVIEIPSFYLNYRARREGNSYRSVSVDTQKALVALQAQNVEGVVVDLRNNPGGSLEEVARMLGQFVKDGPVVQIRDGNGNVNVFRDEDGGEQIYSGPLAVIINLASASASEIFSAAIQDYQRGIVIGSTTTGKGTAQVQLDSLAYGQATLTQRKFYRITGGSTQNKGVVPDVPLINIYDEDLGERKAKNALKWDTIQTAPYKREGVVAPFVPQVSTWSTARTNVEPQFVYLSALKGIAEKTKDKKQSSLNIDTRKREIQELEAETLRAENARRTATGLQPYANWESYQAALDARSESRAKMKAAQRPPLPEDEAFITESANILMDMASLQKAHPEAKVSDASITIAQKPAS</sequence>
<dbReference type="GO" id="GO:0007165">
    <property type="term" value="P:signal transduction"/>
    <property type="evidence" value="ECO:0007669"/>
    <property type="project" value="TreeGrafter"/>
</dbReference>
<proteinExistence type="inferred from homology"/>
<dbReference type="GO" id="GO:0008236">
    <property type="term" value="F:serine-type peptidase activity"/>
    <property type="evidence" value="ECO:0007669"/>
    <property type="project" value="UniProtKB-KW"/>
</dbReference>
<dbReference type="OrthoDB" id="9812068at2"/>
<dbReference type="GO" id="GO:0004175">
    <property type="term" value="F:endopeptidase activity"/>
    <property type="evidence" value="ECO:0007669"/>
    <property type="project" value="TreeGrafter"/>
</dbReference>
<keyword evidence="4 5" id="KW-0720">Serine protease</keyword>
<dbReference type="Gene3D" id="3.30.750.44">
    <property type="match status" value="1"/>
</dbReference>
<dbReference type="CDD" id="cd06782">
    <property type="entry name" value="cpPDZ_CPP-like"/>
    <property type="match status" value="1"/>
</dbReference>
<feature type="domain" description="PDZ" evidence="8">
    <location>
        <begin position="262"/>
        <end position="339"/>
    </location>
</feature>
<keyword evidence="6" id="KW-0175">Coiled coil</keyword>
<reference evidence="9 10" key="1">
    <citation type="submission" date="2016-10" db="EMBL/GenBank/DDBJ databases">
        <title>Draft Genome sequence of Alkanindiges sp. strain H1.</title>
        <authorList>
            <person name="Subhash Y."/>
            <person name="Lee S."/>
        </authorList>
    </citation>
    <scope>NUCLEOTIDE SEQUENCE [LARGE SCALE GENOMIC DNA]</scope>
    <source>
        <strain evidence="9 10">H1</strain>
    </source>
</reference>
<gene>
    <name evidence="9" type="ORF">BKE30_10425</name>
</gene>
<dbReference type="CDD" id="cd07560">
    <property type="entry name" value="Peptidase_S41_CPP"/>
    <property type="match status" value="1"/>
</dbReference>
<evidence type="ECO:0000259" key="8">
    <source>
        <dbReference type="PROSITE" id="PS50106"/>
    </source>
</evidence>
<dbReference type="Pfam" id="PF00595">
    <property type="entry name" value="PDZ"/>
    <property type="match status" value="1"/>
</dbReference>
<dbReference type="SMART" id="SM00245">
    <property type="entry name" value="TSPc"/>
    <property type="match status" value="1"/>
</dbReference>
<dbReference type="InterPro" id="IPR004447">
    <property type="entry name" value="Peptidase_S41A"/>
</dbReference>
<evidence type="ECO:0000256" key="4">
    <source>
        <dbReference type="ARBA" id="ARBA00022825"/>
    </source>
</evidence>
<evidence type="ECO:0000313" key="9">
    <source>
        <dbReference type="EMBL" id="ONG39174.1"/>
    </source>
</evidence>
<dbReference type="Pfam" id="PF03572">
    <property type="entry name" value="Peptidase_S41"/>
    <property type="match status" value="1"/>
</dbReference>
<dbReference type="PANTHER" id="PTHR32060:SF22">
    <property type="entry name" value="CARBOXYL-TERMINAL-PROCESSING PEPTIDASE 3, CHLOROPLASTIC"/>
    <property type="match status" value="1"/>
</dbReference>
<comment type="similarity">
    <text evidence="1 5">Belongs to the peptidase S41A family.</text>
</comment>
<protein>
    <submittedName>
        <fullName evidence="9">Tail-specific protease</fullName>
    </submittedName>
</protein>
<evidence type="ECO:0000313" key="10">
    <source>
        <dbReference type="Proteomes" id="UP000192132"/>
    </source>
</evidence>
<dbReference type="STRING" id="1907941.BKE30_10425"/>
<dbReference type="InterPro" id="IPR029045">
    <property type="entry name" value="ClpP/crotonase-like_dom_sf"/>
</dbReference>
<dbReference type="InterPro" id="IPR005151">
    <property type="entry name" value="Tail-specific_protease"/>
</dbReference>
<dbReference type="NCBIfam" id="TIGR00225">
    <property type="entry name" value="prc"/>
    <property type="match status" value="1"/>
</dbReference>
<comment type="caution">
    <text evidence="9">The sequence shown here is derived from an EMBL/GenBank/DDBJ whole genome shotgun (WGS) entry which is preliminary data.</text>
</comment>
<evidence type="ECO:0000256" key="5">
    <source>
        <dbReference type="RuleBase" id="RU004404"/>
    </source>
</evidence>
<feature type="chain" id="PRO_5012933078" evidence="7">
    <location>
        <begin position="29"/>
        <end position="744"/>
    </location>
</feature>
<dbReference type="RefSeq" id="WP_076878543.1">
    <property type="nucleotide sequence ID" value="NZ_MLCN01000027.1"/>
</dbReference>
<dbReference type="InterPro" id="IPR036034">
    <property type="entry name" value="PDZ_sf"/>
</dbReference>
<dbReference type="EMBL" id="MLCN01000027">
    <property type="protein sequence ID" value="ONG39174.1"/>
    <property type="molecule type" value="Genomic_DNA"/>
</dbReference>
<feature type="signal peptide" evidence="7">
    <location>
        <begin position="1"/>
        <end position="28"/>
    </location>
</feature>
<evidence type="ECO:0000256" key="2">
    <source>
        <dbReference type="ARBA" id="ARBA00022670"/>
    </source>
</evidence>
<dbReference type="Pfam" id="PF17804">
    <property type="entry name" value="TSP_NTD"/>
    <property type="match status" value="1"/>
</dbReference>
<keyword evidence="7" id="KW-0732">Signal</keyword>
<evidence type="ECO:0000256" key="6">
    <source>
        <dbReference type="SAM" id="Coils"/>
    </source>
</evidence>
<dbReference type="InterPro" id="IPR001478">
    <property type="entry name" value="PDZ"/>
</dbReference>
<dbReference type="GO" id="GO:0030288">
    <property type="term" value="C:outer membrane-bounded periplasmic space"/>
    <property type="evidence" value="ECO:0007669"/>
    <property type="project" value="TreeGrafter"/>
</dbReference>
<evidence type="ECO:0000256" key="7">
    <source>
        <dbReference type="SAM" id="SignalP"/>
    </source>
</evidence>
<dbReference type="SMART" id="SM00228">
    <property type="entry name" value="PDZ"/>
    <property type="match status" value="1"/>
</dbReference>
<dbReference type="Pfam" id="PF11818">
    <property type="entry name" value="DUF3340"/>
    <property type="match status" value="1"/>
</dbReference>
<dbReference type="PANTHER" id="PTHR32060">
    <property type="entry name" value="TAIL-SPECIFIC PROTEASE"/>
    <property type="match status" value="1"/>
</dbReference>
<dbReference type="PROSITE" id="PS50106">
    <property type="entry name" value="PDZ"/>
    <property type="match status" value="1"/>
</dbReference>
<dbReference type="Gene3D" id="3.90.226.10">
    <property type="entry name" value="2-enoyl-CoA Hydratase, Chain A, domain 1"/>
    <property type="match status" value="1"/>
</dbReference>
<organism evidence="9 10">
    <name type="scientific">Alkanindiges hydrocarboniclasticus</name>
    <dbReference type="NCBI Taxonomy" id="1907941"/>
    <lineage>
        <taxon>Bacteria</taxon>
        <taxon>Pseudomonadati</taxon>
        <taxon>Pseudomonadota</taxon>
        <taxon>Gammaproteobacteria</taxon>
        <taxon>Moraxellales</taxon>
        <taxon>Moraxellaceae</taxon>
        <taxon>Alkanindiges</taxon>
    </lineage>
</organism>
<keyword evidence="3 5" id="KW-0378">Hydrolase</keyword>
<name>A0A1S8CU77_9GAMM</name>
<dbReference type="SUPFAM" id="SSF52096">
    <property type="entry name" value="ClpP/crotonase"/>
    <property type="match status" value="1"/>
</dbReference>
<dbReference type="GO" id="GO:0006508">
    <property type="term" value="P:proteolysis"/>
    <property type="evidence" value="ECO:0007669"/>
    <property type="project" value="UniProtKB-KW"/>
</dbReference>
<keyword evidence="2 5" id="KW-0645">Protease</keyword>
<evidence type="ECO:0000256" key="3">
    <source>
        <dbReference type="ARBA" id="ARBA00022801"/>
    </source>
</evidence>
<dbReference type="Gene3D" id="2.30.42.10">
    <property type="match status" value="1"/>
</dbReference>
<feature type="coiled-coil region" evidence="6">
    <location>
        <begin position="637"/>
        <end position="667"/>
    </location>
</feature>
<dbReference type="InterPro" id="IPR040573">
    <property type="entry name" value="TSP_N"/>
</dbReference>
<evidence type="ECO:0000256" key="1">
    <source>
        <dbReference type="ARBA" id="ARBA00009179"/>
    </source>
</evidence>
<dbReference type="InterPro" id="IPR020992">
    <property type="entry name" value="Tail_Prtase_C"/>
</dbReference>
<dbReference type="AlphaFoldDB" id="A0A1S8CU77"/>
<keyword evidence="10" id="KW-1185">Reference proteome</keyword>
<dbReference type="Proteomes" id="UP000192132">
    <property type="component" value="Unassembled WGS sequence"/>
</dbReference>
<dbReference type="SUPFAM" id="SSF50156">
    <property type="entry name" value="PDZ domain-like"/>
    <property type="match status" value="1"/>
</dbReference>
<accession>A0A1S8CU77</accession>